<keyword evidence="3" id="KW-1185">Reference proteome</keyword>
<dbReference type="STRING" id="1079859.SAMN04515674_10698"/>
<protein>
    <submittedName>
        <fullName evidence="2">Uncharacterized protein</fullName>
    </submittedName>
</protein>
<dbReference type="Proteomes" id="UP000199306">
    <property type="component" value="Unassembled WGS sequence"/>
</dbReference>
<feature type="region of interest" description="Disordered" evidence="1">
    <location>
        <begin position="25"/>
        <end position="65"/>
    </location>
</feature>
<dbReference type="AlphaFoldDB" id="A0A1I5TL04"/>
<dbReference type="EMBL" id="FOXH01000006">
    <property type="protein sequence ID" value="SFP83754.1"/>
    <property type="molecule type" value="Genomic_DNA"/>
</dbReference>
<reference evidence="2 3" key="1">
    <citation type="submission" date="2016-10" db="EMBL/GenBank/DDBJ databases">
        <authorList>
            <person name="de Groot N.N."/>
        </authorList>
    </citation>
    <scope>NUCLEOTIDE SEQUENCE [LARGE SCALE GENOMIC DNA]</scope>
    <source>
        <strain evidence="3">E92,LMG 26720,CCM 7988</strain>
    </source>
</reference>
<organism evidence="2 3">
    <name type="scientific">Pseudarcicella hirudinis</name>
    <dbReference type="NCBI Taxonomy" id="1079859"/>
    <lineage>
        <taxon>Bacteria</taxon>
        <taxon>Pseudomonadati</taxon>
        <taxon>Bacteroidota</taxon>
        <taxon>Cytophagia</taxon>
        <taxon>Cytophagales</taxon>
        <taxon>Flectobacillaceae</taxon>
        <taxon>Pseudarcicella</taxon>
    </lineage>
</organism>
<sequence length="65" mass="7189">MSKKKFFFSKKDEDVQKKALDHFNKEGQKISGEDVTGGQWVENSQGSGWVEAVGGKNSPLDSDNI</sequence>
<gene>
    <name evidence="2" type="ORF">SAMN04515674_10698</name>
</gene>
<accession>A0A1I5TL04</accession>
<dbReference type="RefSeq" id="WP_092017243.1">
    <property type="nucleotide sequence ID" value="NZ_FOXH01000006.1"/>
</dbReference>
<evidence type="ECO:0000313" key="2">
    <source>
        <dbReference type="EMBL" id="SFP83754.1"/>
    </source>
</evidence>
<evidence type="ECO:0000313" key="3">
    <source>
        <dbReference type="Proteomes" id="UP000199306"/>
    </source>
</evidence>
<name>A0A1I5TL04_9BACT</name>
<proteinExistence type="predicted"/>
<evidence type="ECO:0000256" key="1">
    <source>
        <dbReference type="SAM" id="MobiDB-lite"/>
    </source>
</evidence>